<accession>A0A2J7RAC3</accession>
<proteinExistence type="predicted"/>
<dbReference type="EMBL" id="NEVH01006574">
    <property type="protein sequence ID" value="PNF37789.1"/>
    <property type="molecule type" value="Genomic_DNA"/>
</dbReference>
<name>A0A2J7RAC3_9NEOP</name>
<organism evidence="1 2">
    <name type="scientific">Cryptotermes secundus</name>
    <dbReference type="NCBI Taxonomy" id="105785"/>
    <lineage>
        <taxon>Eukaryota</taxon>
        <taxon>Metazoa</taxon>
        <taxon>Ecdysozoa</taxon>
        <taxon>Arthropoda</taxon>
        <taxon>Hexapoda</taxon>
        <taxon>Insecta</taxon>
        <taxon>Pterygota</taxon>
        <taxon>Neoptera</taxon>
        <taxon>Polyneoptera</taxon>
        <taxon>Dictyoptera</taxon>
        <taxon>Blattodea</taxon>
        <taxon>Blattoidea</taxon>
        <taxon>Termitoidae</taxon>
        <taxon>Kalotermitidae</taxon>
        <taxon>Cryptotermitinae</taxon>
        <taxon>Cryptotermes</taxon>
    </lineage>
</organism>
<keyword evidence="2" id="KW-1185">Reference proteome</keyword>
<gene>
    <name evidence="1" type="ORF">B7P43_G10754</name>
</gene>
<reference evidence="1 2" key="1">
    <citation type="submission" date="2017-12" db="EMBL/GenBank/DDBJ databases">
        <title>Hemimetabolous genomes reveal molecular basis of termite eusociality.</title>
        <authorList>
            <person name="Harrison M.C."/>
            <person name="Jongepier E."/>
            <person name="Robertson H.M."/>
            <person name="Arning N."/>
            <person name="Bitard-Feildel T."/>
            <person name="Chao H."/>
            <person name="Childers C.P."/>
            <person name="Dinh H."/>
            <person name="Doddapaneni H."/>
            <person name="Dugan S."/>
            <person name="Gowin J."/>
            <person name="Greiner C."/>
            <person name="Han Y."/>
            <person name="Hu H."/>
            <person name="Hughes D.S.T."/>
            <person name="Huylmans A.-K."/>
            <person name="Kemena C."/>
            <person name="Kremer L.P.M."/>
            <person name="Lee S.L."/>
            <person name="Lopez-Ezquerra A."/>
            <person name="Mallet L."/>
            <person name="Monroy-Kuhn J.M."/>
            <person name="Moser A."/>
            <person name="Murali S.C."/>
            <person name="Muzny D.M."/>
            <person name="Otani S."/>
            <person name="Piulachs M.-D."/>
            <person name="Poelchau M."/>
            <person name="Qu J."/>
            <person name="Schaub F."/>
            <person name="Wada-Katsumata A."/>
            <person name="Worley K.C."/>
            <person name="Xie Q."/>
            <person name="Ylla G."/>
            <person name="Poulsen M."/>
            <person name="Gibbs R.A."/>
            <person name="Schal C."/>
            <person name="Richards S."/>
            <person name="Belles X."/>
            <person name="Korb J."/>
            <person name="Bornberg-Bauer E."/>
        </authorList>
    </citation>
    <scope>NUCLEOTIDE SEQUENCE [LARGE SCALE GENOMIC DNA]</scope>
    <source>
        <tissue evidence="1">Whole body</tissue>
    </source>
</reference>
<dbReference type="AlphaFoldDB" id="A0A2J7RAC3"/>
<dbReference type="Proteomes" id="UP000235965">
    <property type="component" value="Unassembled WGS sequence"/>
</dbReference>
<protein>
    <submittedName>
        <fullName evidence="1">Uncharacterized protein</fullName>
    </submittedName>
</protein>
<sequence>MIKSSIVLKSQIGLRLWETWNTVVDVNKTWENIRENIKISAKKSLGYYELKKHKPWLDQGCLKLLDQRKQAKLQ</sequence>
<evidence type="ECO:0000313" key="2">
    <source>
        <dbReference type="Proteomes" id="UP000235965"/>
    </source>
</evidence>
<dbReference type="InParanoid" id="A0A2J7RAC3"/>
<evidence type="ECO:0000313" key="1">
    <source>
        <dbReference type="EMBL" id="PNF37789.1"/>
    </source>
</evidence>
<comment type="caution">
    <text evidence="1">The sequence shown here is derived from an EMBL/GenBank/DDBJ whole genome shotgun (WGS) entry which is preliminary data.</text>
</comment>